<keyword evidence="2" id="KW-0647">Proteasome</keyword>
<accession>A0A1D1Z4G7</accession>
<proteinExistence type="predicted"/>
<feature type="non-terminal residue" evidence="2">
    <location>
        <position position="1"/>
    </location>
</feature>
<name>A0A1D1Z4G7_9ARAE</name>
<feature type="region of interest" description="Disordered" evidence="1">
    <location>
        <begin position="1"/>
        <end position="27"/>
    </location>
</feature>
<protein>
    <submittedName>
        <fullName evidence="2">Proteasome assembly chaperone 1</fullName>
    </submittedName>
</protein>
<dbReference type="AlphaFoldDB" id="A0A1D1Z4G7"/>
<reference evidence="2" key="1">
    <citation type="submission" date="2015-07" db="EMBL/GenBank/DDBJ databases">
        <title>Transcriptome Assembly of Anthurium amnicola.</title>
        <authorList>
            <person name="Suzuki J."/>
        </authorList>
    </citation>
    <scope>NUCLEOTIDE SEQUENCE</scope>
</reference>
<dbReference type="PANTHER" id="PTHR37227:SF2">
    <property type="entry name" value="OS01G0219000 PROTEIN"/>
    <property type="match status" value="1"/>
</dbReference>
<evidence type="ECO:0000313" key="2">
    <source>
        <dbReference type="EMBL" id="JAT61807.1"/>
    </source>
</evidence>
<sequence length="257" mass="27181">REREREMEDVISDSPPPSRFFPEDLDNFASPKPPLPPPFLLFSDQKPKLRPSLLVLAVSPASRALVHRLRHKAPVGALFLPDLPLAGNSLEPSPRDSGCSIYAASGDTFLVSFQYPAAAERARSVAKKLVGEISPERVLVLDSVRSGGFRGRLSADEALAFKLETSEQSAAGGGSTPALRSVPYFPTGSVADGLGAAVLAECQMRKLKGTLCLTWPEAGGPSVAALLGSVLRDIPPGLGPPSDDGVRVSIVDSDLYV</sequence>
<organism evidence="2">
    <name type="scientific">Anthurium amnicola</name>
    <dbReference type="NCBI Taxonomy" id="1678845"/>
    <lineage>
        <taxon>Eukaryota</taxon>
        <taxon>Viridiplantae</taxon>
        <taxon>Streptophyta</taxon>
        <taxon>Embryophyta</taxon>
        <taxon>Tracheophyta</taxon>
        <taxon>Spermatophyta</taxon>
        <taxon>Magnoliopsida</taxon>
        <taxon>Liliopsida</taxon>
        <taxon>Araceae</taxon>
        <taxon>Pothoideae</taxon>
        <taxon>Potheae</taxon>
        <taxon>Anthurium</taxon>
    </lineage>
</organism>
<gene>
    <name evidence="2" type="primary">psmg1_0</name>
    <name evidence="2" type="ORF">g.15247</name>
</gene>
<dbReference type="GO" id="GO:0000502">
    <property type="term" value="C:proteasome complex"/>
    <property type="evidence" value="ECO:0007669"/>
    <property type="project" value="UniProtKB-KW"/>
</dbReference>
<dbReference type="EMBL" id="GDJX01006129">
    <property type="protein sequence ID" value="JAT61807.1"/>
    <property type="molecule type" value="Transcribed_RNA"/>
</dbReference>
<dbReference type="PANTHER" id="PTHR37227">
    <property type="entry name" value="OS01G0219000 PROTEIN"/>
    <property type="match status" value="1"/>
</dbReference>
<evidence type="ECO:0000256" key="1">
    <source>
        <dbReference type="SAM" id="MobiDB-lite"/>
    </source>
</evidence>